<evidence type="ECO:0000313" key="2">
    <source>
        <dbReference type="EMBL" id="MCX3267157.1"/>
    </source>
</evidence>
<protein>
    <submittedName>
        <fullName evidence="2">DUF5672 family protein</fullName>
    </submittedName>
</protein>
<name>A0A9X3DH26_9SPHI</name>
<sequence>MSSNQTNAIVIPIYKESLSVYEQISLEQCFRIFKGLDIVAVKPVQLQTTDKRFTKVITFENAYFENVFGYNRLMLSSTFYAAFQDYPYILIYQLDAFVFSNQLDYWCSKKYDYIGAPWFYDKGHQSTFKKLKEAFRSYWHRRYNIKGKDGKPALDKQLNKMVGNGGFSLRKTDTFFKICEKYKTQITEYEDKENSIFNEDIFFSIELNRKTNTLKIPSYKEAVNFAIETCPEIAIELNDGKLPFGCHAWEKNLKFWKDKIEDFHYKLT</sequence>
<keyword evidence="3" id="KW-1185">Reference proteome</keyword>
<gene>
    <name evidence="2" type="ORF">OQZ29_20520</name>
</gene>
<dbReference type="RefSeq" id="WP_010599756.1">
    <property type="nucleotide sequence ID" value="NZ_JAPJUH010000006.1"/>
</dbReference>
<dbReference type="InterPro" id="IPR043729">
    <property type="entry name" value="DUF5672"/>
</dbReference>
<dbReference type="Pfam" id="PF18922">
    <property type="entry name" value="DUF5672"/>
    <property type="match status" value="1"/>
</dbReference>
<evidence type="ECO:0000313" key="3">
    <source>
        <dbReference type="Proteomes" id="UP001142592"/>
    </source>
</evidence>
<proteinExistence type="predicted"/>
<evidence type="ECO:0000259" key="1">
    <source>
        <dbReference type="Pfam" id="PF18922"/>
    </source>
</evidence>
<reference evidence="2" key="1">
    <citation type="submission" date="2022-11" db="EMBL/GenBank/DDBJ databases">
        <authorList>
            <person name="Graham C."/>
            <person name="Newman J.D."/>
        </authorList>
    </citation>
    <scope>NUCLEOTIDE SEQUENCE</scope>
    <source>
        <strain evidence="2">DSM 19486</strain>
    </source>
</reference>
<dbReference type="EMBL" id="JAPJUH010000006">
    <property type="protein sequence ID" value="MCX3267157.1"/>
    <property type="molecule type" value="Genomic_DNA"/>
</dbReference>
<dbReference type="Proteomes" id="UP001142592">
    <property type="component" value="Unassembled WGS sequence"/>
</dbReference>
<feature type="domain" description="DUF5672" evidence="1">
    <location>
        <begin position="55"/>
        <end position="247"/>
    </location>
</feature>
<dbReference type="AlphaFoldDB" id="A0A9X3DH26"/>
<organism evidence="2 3">
    <name type="scientific">Pedobacter agri</name>
    <dbReference type="NCBI Taxonomy" id="454586"/>
    <lineage>
        <taxon>Bacteria</taxon>
        <taxon>Pseudomonadati</taxon>
        <taxon>Bacteroidota</taxon>
        <taxon>Sphingobacteriia</taxon>
        <taxon>Sphingobacteriales</taxon>
        <taxon>Sphingobacteriaceae</taxon>
        <taxon>Pedobacter</taxon>
    </lineage>
</organism>
<comment type="caution">
    <text evidence="2">The sequence shown here is derived from an EMBL/GenBank/DDBJ whole genome shotgun (WGS) entry which is preliminary data.</text>
</comment>
<accession>A0A9X3DH26</accession>